<dbReference type="Gramene" id="mRNA:HanXRQr2_Chr13g0584771">
    <property type="protein sequence ID" value="mRNA:HanXRQr2_Chr13g0584771"/>
    <property type="gene ID" value="HanXRQr2_Chr13g0584771"/>
</dbReference>
<gene>
    <name evidence="2" type="ORF">HannXRQ_Chr13g0399861</name>
    <name evidence="1" type="ORF">HanXRQr2_Chr13g0584771</name>
</gene>
<reference evidence="2" key="2">
    <citation type="submission" date="2017-02" db="EMBL/GenBank/DDBJ databases">
        <title>Sunflower complete genome.</title>
        <authorList>
            <person name="Langlade N."/>
            <person name="Munos S."/>
        </authorList>
    </citation>
    <scope>NUCLEOTIDE SEQUENCE [LARGE SCALE GENOMIC DNA]</scope>
    <source>
        <tissue evidence="2">Leaves</tissue>
    </source>
</reference>
<accession>A0A251SRR1</accession>
<name>A0A251SRR1_HELAN</name>
<sequence>MMSIGPPVLLITKKPLDLRLMGEQRTEVDNLGFDGQWRWDLVDGFDGCGCWDTVVVVVGLDTRFEVWNPNLRRRVKEGFIRWEELGVKGHKYPHVLST</sequence>
<evidence type="ECO:0000313" key="1">
    <source>
        <dbReference type="EMBL" id="KAF5773089.1"/>
    </source>
</evidence>
<dbReference type="AlphaFoldDB" id="A0A251SRR1"/>
<reference evidence="1 3" key="1">
    <citation type="journal article" date="2017" name="Nature">
        <title>The sunflower genome provides insights into oil metabolism, flowering and Asterid evolution.</title>
        <authorList>
            <person name="Badouin H."/>
            <person name="Gouzy J."/>
            <person name="Grassa C.J."/>
            <person name="Murat F."/>
            <person name="Staton S.E."/>
            <person name="Cottret L."/>
            <person name="Lelandais-Briere C."/>
            <person name="Owens G.L."/>
            <person name="Carrere S."/>
            <person name="Mayjonade B."/>
            <person name="Legrand L."/>
            <person name="Gill N."/>
            <person name="Kane N.C."/>
            <person name="Bowers J.E."/>
            <person name="Hubner S."/>
            <person name="Bellec A."/>
            <person name="Berard A."/>
            <person name="Berges H."/>
            <person name="Blanchet N."/>
            <person name="Boniface M.C."/>
            <person name="Brunel D."/>
            <person name="Catrice O."/>
            <person name="Chaidir N."/>
            <person name="Claudel C."/>
            <person name="Donnadieu C."/>
            <person name="Faraut T."/>
            <person name="Fievet G."/>
            <person name="Helmstetter N."/>
            <person name="King M."/>
            <person name="Knapp S.J."/>
            <person name="Lai Z."/>
            <person name="Le Paslier M.C."/>
            <person name="Lippi Y."/>
            <person name="Lorenzon L."/>
            <person name="Mandel J.R."/>
            <person name="Marage G."/>
            <person name="Marchand G."/>
            <person name="Marquand E."/>
            <person name="Bret-Mestries E."/>
            <person name="Morien E."/>
            <person name="Nambeesan S."/>
            <person name="Nguyen T."/>
            <person name="Pegot-Espagnet P."/>
            <person name="Pouilly N."/>
            <person name="Raftis F."/>
            <person name="Sallet E."/>
            <person name="Schiex T."/>
            <person name="Thomas J."/>
            <person name="Vandecasteele C."/>
            <person name="Vares D."/>
            <person name="Vear F."/>
            <person name="Vautrin S."/>
            <person name="Crespi M."/>
            <person name="Mangin B."/>
            <person name="Burke J.M."/>
            <person name="Salse J."/>
            <person name="Munos S."/>
            <person name="Vincourt P."/>
            <person name="Rieseberg L.H."/>
            <person name="Langlade N.B."/>
        </authorList>
    </citation>
    <scope>NUCLEOTIDE SEQUENCE [LARGE SCALE GENOMIC DNA]</scope>
    <source>
        <strain evidence="3">cv. SF193</strain>
        <tissue evidence="1">Leaves</tissue>
    </source>
</reference>
<protein>
    <submittedName>
        <fullName evidence="2">Uncharacterized protein</fullName>
    </submittedName>
</protein>
<dbReference type="EMBL" id="MNCJ02000328">
    <property type="protein sequence ID" value="KAF5773089.1"/>
    <property type="molecule type" value="Genomic_DNA"/>
</dbReference>
<keyword evidence="3" id="KW-1185">Reference proteome</keyword>
<proteinExistence type="predicted"/>
<evidence type="ECO:0000313" key="3">
    <source>
        <dbReference type="Proteomes" id="UP000215914"/>
    </source>
</evidence>
<dbReference type="InParanoid" id="A0A251SRR1"/>
<reference evidence="1" key="3">
    <citation type="submission" date="2020-06" db="EMBL/GenBank/DDBJ databases">
        <title>Helianthus annuus Genome sequencing and assembly Release 2.</title>
        <authorList>
            <person name="Gouzy J."/>
            <person name="Langlade N."/>
            <person name="Munos S."/>
        </authorList>
    </citation>
    <scope>NUCLEOTIDE SEQUENCE</scope>
    <source>
        <tissue evidence="1">Leaves</tissue>
    </source>
</reference>
<dbReference type="Proteomes" id="UP000215914">
    <property type="component" value="Chromosome 13"/>
</dbReference>
<evidence type="ECO:0000313" key="2">
    <source>
        <dbReference type="EMBL" id="OTG01233.1"/>
    </source>
</evidence>
<dbReference type="EMBL" id="CM007902">
    <property type="protein sequence ID" value="OTG01233.1"/>
    <property type="molecule type" value="Genomic_DNA"/>
</dbReference>
<organism evidence="2 3">
    <name type="scientific">Helianthus annuus</name>
    <name type="common">Common sunflower</name>
    <dbReference type="NCBI Taxonomy" id="4232"/>
    <lineage>
        <taxon>Eukaryota</taxon>
        <taxon>Viridiplantae</taxon>
        <taxon>Streptophyta</taxon>
        <taxon>Embryophyta</taxon>
        <taxon>Tracheophyta</taxon>
        <taxon>Spermatophyta</taxon>
        <taxon>Magnoliopsida</taxon>
        <taxon>eudicotyledons</taxon>
        <taxon>Gunneridae</taxon>
        <taxon>Pentapetalae</taxon>
        <taxon>asterids</taxon>
        <taxon>campanulids</taxon>
        <taxon>Asterales</taxon>
        <taxon>Asteraceae</taxon>
        <taxon>Asteroideae</taxon>
        <taxon>Heliantheae alliance</taxon>
        <taxon>Heliantheae</taxon>
        <taxon>Helianthus</taxon>
    </lineage>
</organism>